<dbReference type="EMBL" id="JBFXLQ010000084">
    <property type="protein sequence ID" value="KAL2860796.1"/>
    <property type="molecule type" value="Genomic_DNA"/>
</dbReference>
<proteinExistence type="predicted"/>
<comment type="caution">
    <text evidence="1">The sequence shown here is derived from an EMBL/GenBank/DDBJ whole genome shotgun (WGS) entry which is preliminary data.</text>
</comment>
<name>A0ABR4L8E9_9EURO</name>
<evidence type="ECO:0000313" key="2">
    <source>
        <dbReference type="Proteomes" id="UP001610432"/>
    </source>
</evidence>
<protein>
    <submittedName>
        <fullName evidence="1">Uncharacterized protein</fullName>
    </submittedName>
</protein>
<reference evidence="1 2" key="1">
    <citation type="submission" date="2024-07" db="EMBL/GenBank/DDBJ databases">
        <title>Section-level genome sequencing and comparative genomics of Aspergillus sections Usti and Cavernicolus.</title>
        <authorList>
            <consortium name="Lawrence Berkeley National Laboratory"/>
            <person name="Nybo J.L."/>
            <person name="Vesth T.C."/>
            <person name="Theobald S."/>
            <person name="Frisvad J.C."/>
            <person name="Larsen T.O."/>
            <person name="Kjaerboelling I."/>
            <person name="Rothschild-Mancinelli K."/>
            <person name="Lyhne E.K."/>
            <person name="Kogle M.E."/>
            <person name="Barry K."/>
            <person name="Clum A."/>
            <person name="Na H."/>
            <person name="Ledsgaard L."/>
            <person name="Lin J."/>
            <person name="Lipzen A."/>
            <person name="Kuo A."/>
            <person name="Riley R."/>
            <person name="Mondo S."/>
            <person name="Labutti K."/>
            <person name="Haridas S."/>
            <person name="Pangalinan J."/>
            <person name="Salamov A.A."/>
            <person name="Simmons B.A."/>
            <person name="Magnuson J.K."/>
            <person name="Chen J."/>
            <person name="Drula E."/>
            <person name="Henrissat B."/>
            <person name="Wiebenga A."/>
            <person name="Lubbers R.J."/>
            <person name="Gomes A.C."/>
            <person name="Macurrencykelacurrency M.R."/>
            <person name="Stajich J."/>
            <person name="Grigoriev I.V."/>
            <person name="Mortensen U.H."/>
            <person name="De Vries R.P."/>
            <person name="Baker S.E."/>
            <person name="Andersen M.R."/>
        </authorList>
    </citation>
    <scope>NUCLEOTIDE SEQUENCE [LARGE SCALE GENOMIC DNA]</scope>
    <source>
        <strain evidence="1 2">CBS 449.75</strain>
    </source>
</reference>
<dbReference type="Proteomes" id="UP001610432">
    <property type="component" value="Unassembled WGS sequence"/>
</dbReference>
<dbReference type="GeneID" id="98142510"/>
<sequence length="235" mass="25949">MRPVEPAQSRTSCPLLRQEAPLADVGSGQIRGKVNRRGSKTCTMGREQMSAPAAKRILEVGDLCRIPARASLQPSLDTVCSDMASRQVTVSSGKTYKPGEVDEPTFNFCQESSMRVAESRYTSIEPNIPYGVCATLPEFYDHILLFSYSPKITYSSAQHWTDFRCLFPGLKPQCRPVSTSDDHRPCNHPIVSTARPYTGSTQQLKAREANAVVTNCLTYSKGNREPCQQKAPQTA</sequence>
<accession>A0ABR4L8E9</accession>
<evidence type="ECO:0000313" key="1">
    <source>
        <dbReference type="EMBL" id="KAL2860796.1"/>
    </source>
</evidence>
<dbReference type="RefSeq" id="XP_070880690.1">
    <property type="nucleotide sequence ID" value="XM_071027438.1"/>
</dbReference>
<gene>
    <name evidence="1" type="ORF">BJX67DRAFT_327196</name>
</gene>
<keyword evidence="2" id="KW-1185">Reference proteome</keyword>
<organism evidence="1 2">
    <name type="scientific">Aspergillus lucknowensis</name>
    <dbReference type="NCBI Taxonomy" id="176173"/>
    <lineage>
        <taxon>Eukaryota</taxon>
        <taxon>Fungi</taxon>
        <taxon>Dikarya</taxon>
        <taxon>Ascomycota</taxon>
        <taxon>Pezizomycotina</taxon>
        <taxon>Eurotiomycetes</taxon>
        <taxon>Eurotiomycetidae</taxon>
        <taxon>Eurotiales</taxon>
        <taxon>Aspergillaceae</taxon>
        <taxon>Aspergillus</taxon>
        <taxon>Aspergillus subgen. Nidulantes</taxon>
    </lineage>
</organism>